<dbReference type="InterPro" id="IPR050481">
    <property type="entry name" value="UDP-glycosyltransf_plant"/>
</dbReference>
<dbReference type="PANTHER" id="PTHR48049:SF65">
    <property type="entry name" value="ANTHOCYANIDIN 3-O-GLUCOSYLTRANSFERASE"/>
    <property type="match status" value="1"/>
</dbReference>
<dbReference type="GO" id="GO:0035251">
    <property type="term" value="F:UDP-glucosyltransferase activity"/>
    <property type="evidence" value="ECO:0007669"/>
    <property type="project" value="InterPro"/>
</dbReference>
<keyword evidence="1" id="KW-0808">Transferase</keyword>
<dbReference type="SMR" id="A0A1D8D3E3"/>
<protein>
    <submittedName>
        <fullName evidence="3">UGT2</fullName>
    </submittedName>
</protein>
<evidence type="ECO:0000256" key="2">
    <source>
        <dbReference type="SAM" id="MobiDB-lite"/>
    </source>
</evidence>
<dbReference type="Pfam" id="PF00201">
    <property type="entry name" value="UDPGT"/>
    <property type="match status" value="1"/>
</dbReference>
<evidence type="ECO:0000313" key="3">
    <source>
        <dbReference type="EMBL" id="AOS85163.1"/>
    </source>
</evidence>
<proteinExistence type="evidence at transcript level"/>
<sequence>MFPLFVTKSKGAPTGKEGRSSTTTKQSHVAICPFAYPPQPETFFLLSRKIAAANRDVQVTMFTNVFNAMYLYWFWDPEQDHNLAFAAVGDWTSSAPADATLEEHLKVYMDEIGPNLRKSFDQFEEEVGSKITYVVADAFLAGVCREIAEERGVSWSAVWNSSATSLASYMHADEIQRKIEESFINVTPGVPVLPQASSRSLNNVSQFLPGLPEGIPAHYLPYGVLVPGNDSPVIKLFQSMALSLPKAEAVLINSLQNLESSVATALLKNTFHFGGPFTLTLPFPPIELDRTQTEAIFSFLGGHNHHPFSVLYINLSDSNTVPDEELHALAEALEAIKVPFLWYIAPRWPRVELPEGFVERTSKSGQGLVVSHSWGGVRLELFEMKVLSHKAVGMQLRNGSWSSVMESIATGVPIICRPTVKLFDQALNATLVSSWEIGTAVEGGVLTKYSAIDAINMVRMSRLKGFAIAQLKRDAEEDAANANGNSIQNLNNFITLVTK</sequence>
<name>A0A1D8D3E3_FAGTA</name>
<dbReference type="SUPFAM" id="SSF53756">
    <property type="entry name" value="UDP-Glycosyltransferase/glycogen phosphorylase"/>
    <property type="match status" value="1"/>
</dbReference>
<organism evidence="3">
    <name type="scientific">Fagopyrum tataricum</name>
    <name type="common">Tartarian buckwheat</name>
    <name type="synonym">Polygonum tataricum</name>
    <dbReference type="NCBI Taxonomy" id="62330"/>
    <lineage>
        <taxon>Eukaryota</taxon>
        <taxon>Viridiplantae</taxon>
        <taxon>Streptophyta</taxon>
        <taxon>Embryophyta</taxon>
        <taxon>Tracheophyta</taxon>
        <taxon>Spermatophyta</taxon>
        <taxon>Magnoliopsida</taxon>
        <taxon>eudicotyledons</taxon>
        <taxon>Gunneridae</taxon>
        <taxon>Pentapetalae</taxon>
        <taxon>Caryophyllales</taxon>
        <taxon>Polygonaceae</taxon>
        <taxon>Polygonoideae</taxon>
        <taxon>Fagopyreae</taxon>
        <taxon>Fagopyrum</taxon>
    </lineage>
</organism>
<dbReference type="Gene3D" id="3.40.50.2000">
    <property type="entry name" value="Glycogen Phosphorylase B"/>
    <property type="match status" value="2"/>
</dbReference>
<reference evidence="3" key="1">
    <citation type="journal article" date="2016" name="J. Agric. Food Chem.">
        <title>Characterization of Three Glucosyltransferase Genes in Tartary Buckwheat and Their Expression after Cold Stress.</title>
        <authorList>
            <person name="Zhou J."/>
            <person name="Li C.L."/>
            <person name="Gao F."/>
            <person name="Luo X.P."/>
            <person name="Li Q.Q."/>
            <person name="Zhao H.X."/>
            <person name="Yao H.P."/>
            <person name="Chen H."/>
            <person name="Wang A.H."/>
            <person name="Wu Q."/>
        </authorList>
    </citation>
    <scope>NUCLEOTIDE SEQUENCE</scope>
</reference>
<accession>A0A1D8D3E3</accession>
<dbReference type="AlphaFoldDB" id="A0A1D8D3E3"/>
<feature type="region of interest" description="Disordered" evidence="2">
    <location>
        <begin position="1"/>
        <end position="24"/>
    </location>
</feature>
<dbReference type="InterPro" id="IPR002213">
    <property type="entry name" value="UDP_glucos_trans"/>
</dbReference>
<dbReference type="EMBL" id="KX216513">
    <property type="protein sequence ID" value="AOS85163.1"/>
    <property type="molecule type" value="mRNA"/>
</dbReference>
<evidence type="ECO:0000256" key="1">
    <source>
        <dbReference type="ARBA" id="ARBA00022679"/>
    </source>
</evidence>
<dbReference type="PANTHER" id="PTHR48049">
    <property type="entry name" value="GLYCOSYLTRANSFERASE"/>
    <property type="match status" value="1"/>
</dbReference>